<reference evidence="2" key="1">
    <citation type="submission" date="2024-07" db="EMBL/GenBank/DDBJ databases">
        <authorList>
            <person name="Li J."/>
            <person name="Wei H."/>
            <person name="Ma J."/>
        </authorList>
    </citation>
    <scope>NUCLEOTIDE SEQUENCE</scope>
    <source>
        <strain evidence="2">AMU7</strain>
    </source>
</reference>
<protein>
    <recommendedName>
        <fullName evidence="3">Transposase</fullName>
    </recommendedName>
</protein>
<dbReference type="AlphaFoldDB" id="A0AB39YIF4"/>
<evidence type="ECO:0008006" key="3">
    <source>
        <dbReference type="Google" id="ProtNLM"/>
    </source>
</evidence>
<evidence type="ECO:0000256" key="1">
    <source>
        <dbReference type="SAM" id="MobiDB-lite"/>
    </source>
</evidence>
<name>A0AB39YIF4_9MICC</name>
<organism evidence="2">
    <name type="scientific">Paenarthrobacter sp. AMU7</name>
    <dbReference type="NCBI Taxonomy" id="3162492"/>
    <lineage>
        <taxon>Bacteria</taxon>
        <taxon>Bacillati</taxon>
        <taxon>Actinomycetota</taxon>
        <taxon>Actinomycetes</taxon>
        <taxon>Micrococcales</taxon>
        <taxon>Micrococcaceae</taxon>
        <taxon>Paenarthrobacter</taxon>
    </lineage>
</organism>
<proteinExistence type="predicted"/>
<dbReference type="RefSeq" id="WP_369744527.1">
    <property type="nucleotide sequence ID" value="NZ_CP165735.1"/>
</dbReference>
<feature type="compositionally biased region" description="Basic and acidic residues" evidence="1">
    <location>
        <begin position="185"/>
        <end position="195"/>
    </location>
</feature>
<accession>A0AB39YIF4</accession>
<sequence>MDLRDAAQELYAVPPKDFTAERTALARKAKDDGEKDLAKEIGGLPKPAAGAWAINMLSVHKPEVIDGVVRFGVALRTAQEDGDAEAFRELGQQRQGQLTSAVHAAKELATELGTPLSAAAAADVEQTLRAAMADAGAAAAVGTGRLVRGLSGSGFEAVDLTDAVAAAAPGDLVVPEQEVASKPAAKKEPASRTKESPPPQAAAPGKKPPQEEATSLADRRAAKQRAALKDAQKDFDAADQEAAEAEAKASSAWDVVNELSARRTRLKSEIEDAKKRLSSLEAELIGLTRDAEAAESLKKRSVREATQKRRAADQALRRVDRLG</sequence>
<feature type="region of interest" description="Disordered" evidence="1">
    <location>
        <begin position="292"/>
        <end position="323"/>
    </location>
</feature>
<feature type="region of interest" description="Disordered" evidence="1">
    <location>
        <begin position="175"/>
        <end position="252"/>
    </location>
</feature>
<gene>
    <name evidence="2" type="ORF">ABQM86_12115</name>
</gene>
<feature type="compositionally biased region" description="Basic and acidic residues" evidence="1">
    <location>
        <begin position="217"/>
        <end position="236"/>
    </location>
</feature>
<dbReference type="EMBL" id="CP165735">
    <property type="protein sequence ID" value="XDV69738.1"/>
    <property type="molecule type" value="Genomic_DNA"/>
</dbReference>
<evidence type="ECO:0000313" key="2">
    <source>
        <dbReference type="EMBL" id="XDV69738.1"/>
    </source>
</evidence>